<gene>
    <name evidence="3" type="primary">btrV</name>
    <name evidence="3" type="ORF">SCFA_230001</name>
</gene>
<dbReference type="GO" id="GO:0043856">
    <property type="term" value="F:anti-sigma factor antagonist activity"/>
    <property type="evidence" value="ECO:0007669"/>
    <property type="project" value="InterPro"/>
</dbReference>
<comment type="similarity">
    <text evidence="1">Belongs to the anti-sigma-factor antagonist family.</text>
</comment>
<accession>A0A485LZ36</accession>
<organism evidence="3">
    <name type="scientific">anaerobic digester metagenome</name>
    <dbReference type="NCBI Taxonomy" id="1263854"/>
    <lineage>
        <taxon>unclassified sequences</taxon>
        <taxon>metagenomes</taxon>
        <taxon>ecological metagenomes</taxon>
    </lineage>
</organism>
<dbReference type="InterPro" id="IPR036513">
    <property type="entry name" value="STAS_dom_sf"/>
</dbReference>
<evidence type="ECO:0000313" key="3">
    <source>
        <dbReference type="EMBL" id="VFU13742.1"/>
    </source>
</evidence>
<dbReference type="Pfam" id="PF01740">
    <property type="entry name" value="STAS"/>
    <property type="match status" value="1"/>
</dbReference>
<dbReference type="EMBL" id="CAADRN010000146">
    <property type="protein sequence ID" value="VFU13742.1"/>
    <property type="molecule type" value="Genomic_DNA"/>
</dbReference>
<dbReference type="PANTHER" id="PTHR33495">
    <property type="entry name" value="ANTI-SIGMA FACTOR ANTAGONIST TM_1081-RELATED-RELATED"/>
    <property type="match status" value="1"/>
</dbReference>
<dbReference type="Gene3D" id="3.30.750.24">
    <property type="entry name" value="STAS domain"/>
    <property type="match status" value="1"/>
</dbReference>
<dbReference type="SUPFAM" id="SSF52091">
    <property type="entry name" value="SpoIIaa-like"/>
    <property type="match status" value="1"/>
</dbReference>
<feature type="domain" description="STAS" evidence="2">
    <location>
        <begin position="2"/>
        <end position="102"/>
    </location>
</feature>
<sequence length="102" mass="11170">MLNISKTQNGNPTILAVKGRLDTITSKKLADEFEELFKSGTNALIIDCASLNYLSSAGLRVLMMAQKRLSTTGGSLIIKNCSETVYEIFKTTGFTNIMQIMT</sequence>
<reference evidence="3" key="1">
    <citation type="submission" date="2019-03" db="EMBL/GenBank/DDBJ databases">
        <authorList>
            <person name="Hao L."/>
        </authorList>
    </citation>
    <scope>NUCLEOTIDE SEQUENCE</scope>
</reference>
<dbReference type="PANTHER" id="PTHR33495:SF14">
    <property type="entry name" value="ANTI-SIGMA FACTOR ANTAGONIST"/>
    <property type="match status" value="1"/>
</dbReference>
<dbReference type="CDD" id="cd07043">
    <property type="entry name" value="STAS_anti-anti-sigma_factors"/>
    <property type="match status" value="1"/>
</dbReference>
<dbReference type="InterPro" id="IPR002645">
    <property type="entry name" value="STAS_dom"/>
</dbReference>
<name>A0A485LZ36_9ZZZZ</name>
<dbReference type="InterPro" id="IPR003658">
    <property type="entry name" value="Anti-sigma_ant"/>
</dbReference>
<evidence type="ECO:0000256" key="1">
    <source>
        <dbReference type="ARBA" id="ARBA00009013"/>
    </source>
</evidence>
<dbReference type="AlphaFoldDB" id="A0A485LZ36"/>
<evidence type="ECO:0000259" key="2">
    <source>
        <dbReference type="PROSITE" id="PS50801"/>
    </source>
</evidence>
<dbReference type="PROSITE" id="PS50801">
    <property type="entry name" value="STAS"/>
    <property type="match status" value="1"/>
</dbReference>
<dbReference type="NCBIfam" id="TIGR00377">
    <property type="entry name" value="ant_ant_sig"/>
    <property type="match status" value="1"/>
</dbReference>
<protein>
    <submittedName>
        <fullName evidence="3">Anti-sigma factor antagonist</fullName>
    </submittedName>
</protein>
<proteinExistence type="inferred from homology"/>